<feature type="domain" description="S-adenosylmethionine synthetase C-terminal" evidence="16">
    <location>
        <begin position="256"/>
        <end position="397"/>
    </location>
</feature>
<comment type="cofactor">
    <cofactor evidence="10">
        <name>K(+)</name>
        <dbReference type="ChEBI" id="CHEBI:29103"/>
    </cofactor>
    <text evidence="10">Binds 1 potassium ion per subunit.</text>
</comment>
<dbReference type="GO" id="GO:0004478">
    <property type="term" value="F:methionine adenosyltransferase activity"/>
    <property type="evidence" value="ECO:0007669"/>
    <property type="project" value="UniProtKB-UniRule"/>
</dbReference>
<dbReference type="PANTHER" id="PTHR11964">
    <property type="entry name" value="S-ADENOSYLMETHIONINE SYNTHETASE"/>
    <property type="match status" value="1"/>
</dbReference>
<dbReference type="InterPro" id="IPR022636">
    <property type="entry name" value="S-AdoMet_synthetase_sfam"/>
</dbReference>
<reference evidence="18" key="2">
    <citation type="submission" date="2015-05" db="EMBL/GenBank/DDBJ databases">
        <title>Complete genome sequence of Corynebacterium mustelae DSM 45274, isolated from various tissues of a male ferret with lethal sepsis.</title>
        <authorList>
            <person name="Ruckert C."/>
            <person name="Albersmeier A."/>
            <person name="Winkler A."/>
            <person name="Tauch A."/>
        </authorList>
    </citation>
    <scope>NUCLEOTIDE SEQUENCE [LARGE SCALE GENOMIC DNA]</scope>
    <source>
        <strain evidence="18">DSM 45274</strain>
    </source>
</reference>
<feature type="binding site" description="in other chain" evidence="10">
    <location>
        <begin position="181"/>
        <end position="183"/>
    </location>
    <ligand>
        <name>ATP</name>
        <dbReference type="ChEBI" id="CHEBI:30616"/>
        <note>ligand shared between two neighboring subunits</note>
    </ligand>
</feature>
<keyword evidence="7 10" id="KW-0067">ATP-binding</keyword>
<feature type="region of interest" description="Flexible loop" evidence="10">
    <location>
        <begin position="106"/>
        <end position="116"/>
    </location>
</feature>
<dbReference type="PROSITE" id="PS00376">
    <property type="entry name" value="ADOMET_SYNTHASE_1"/>
    <property type="match status" value="1"/>
</dbReference>
<feature type="binding site" description="in other chain" evidence="10">
    <location>
        <position position="293"/>
    </location>
    <ligand>
        <name>L-methionine</name>
        <dbReference type="ChEBI" id="CHEBI:57844"/>
        <note>ligand shared between two neighboring subunits</note>
    </ligand>
</feature>
<dbReference type="Gene3D" id="3.30.300.10">
    <property type="match status" value="3"/>
</dbReference>
<dbReference type="InterPro" id="IPR022628">
    <property type="entry name" value="S-AdoMet_synt_N"/>
</dbReference>
<evidence type="ECO:0000256" key="11">
    <source>
        <dbReference type="RuleBase" id="RU000542"/>
    </source>
</evidence>
<dbReference type="PROSITE" id="PS00377">
    <property type="entry name" value="ADOMET_SYNTHASE_2"/>
    <property type="match status" value="1"/>
</dbReference>
<comment type="cofactor">
    <cofactor evidence="10">
        <name>Mg(2+)</name>
        <dbReference type="ChEBI" id="CHEBI:18420"/>
    </cofactor>
    <text evidence="10">Binds 2 divalent ions per subunit.</text>
</comment>
<protein>
    <recommendedName>
        <fullName evidence="10">S-adenosylmethionine synthase</fullName>
        <shortName evidence="10">AdoMet synthase</shortName>
        <ecNumber evidence="10">2.5.1.6</ecNumber>
    </recommendedName>
    <alternativeName>
        <fullName evidence="10">MAT</fullName>
    </alternativeName>
    <alternativeName>
        <fullName evidence="10">Methionine adenosyltransferase</fullName>
    </alternativeName>
</protein>
<proteinExistence type="inferred from homology"/>
<comment type="similarity">
    <text evidence="2 10 12">Belongs to the AdoMet synthase family.</text>
</comment>
<name>A0A0G3H2H6_9CORY</name>
<gene>
    <name evidence="10 17" type="primary">metK</name>
    <name evidence="17" type="ORF">CMUST_08495</name>
</gene>
<keyword evidence="3 10" id="KW-0554">One-carbon metabolism</keyword>
<sequence length="411" mass="44488">MSNEAATTRLRLFTSESVTEGHPDKICDAISDAVLDAMLEKDPRSRVAVETLVTTGQVHVVGEVRTESYIDIATLVRQTLVDIGFTSSDVGFDGRTCGVNIAIGEQSAEIGDSVSVSQEVRDGQRTDDDDQAGAGDQGLMFGYASNETPEFMPLPISLAHRLSRRLTQVRKEGIVSNLRPDGKTQVTLGYDDSGRPVSLDTIVVSTQHDPEVTQEWLREQIKEHVVDWVIGDADLAQILDVSEYNLLVNPSGSFILGGPMGDAGLTGRKIIVDTYGGMARHGGGAFSGKDPSKVDRSAAYAMRWVAKNIVAAGLADRAEVQVAYAIGRAKPVGLYVETFGTARDGLSDAEIQRAVGEVFDLRPAAIIRELDLLRPIYSQTAAYGHFGRNDLDLPWERLDRTDQLRAAVGLN</sequence>
<evidence type="ECO:0000256" key="1">
    <source>
        <dbReference type="ARBA" id="ARBA00005224"/>
    </source>
</evidence>
<evidence type="ECO:0000256" key="5">
    <source>
        <dbReference type="ARBA" id="ARBA00022723"/>
    </source>
</evidence>
<dbReference type="EC" id="2.5.1.6" evidence="10"/>
<feature type="binding site" evidence="10">
    <location>
        <position position="289"/>
    </location>
    <ligand>
        <name>ATP</name>
        <dbReference type="ChEBI" id="CHEBI:30616"/>
        <note>ligand shared between two neighboring subunits</note>
    </ligand>
</feature>
<dbReference type="Pfam" id="PF02772">
    <property type="entry name" value="S-AdoMet_synt_M"/>
    <property type="match status" value="1"/>
</dbReference>
<dbReference type="GO" id="GO:0006730">
    <property type="term" value="P:one-carbon metabolic process"/>
    <property type="evidence" value="ECO:0007669"/>
    <property type="project" value="UniProtKB-KW"/>
</dbReference>
<feature type="binding site" evidence="10">
    <location>
        <position position="262"/>
    </location>
    <ligand>
        <name>L-methionine</name>
        <dbReference type="ChEBI" id="CHEBI:57844"/>
        <note>ligand shared between two neighboring subunits</note>
    </ligand>
</feature>
<dbReference type="PIRSF" id="PIRSF000497">
    <property type="entry name" value="MAT"/>
    <property type="match status" value="1"/>
</dbReference>
<keyword evidence="18" id="KW-1185">Reference proteome</keyword>
<feature type="binding site" description="in other chain" evidence="10">
    <location>
        <position position="22"/>
    </location>
    <ligand>
        <name>ATP</name>
        <dbReference type="ChEBI" id="CHEBI:30616"/>
        <note>ligand shared between two neighboring subunits</note>
    </ligand>
</feature>
<evidence type="ECO:0000256" key="6">
    <source>
        <dbReference type="ARBA" id="ARBA00022741"/>
    </source>
</evidence>
<evidence type="ECO:0000256" key="10">
    <source>
        <dbReference type="HAMAP-Rule" id="MF_00086"/>
    </source>
</evidence>
<feature type="binding site" evidence="10">
    <location>
        <position position="262"/>
    </location>
    <ligand>
        <name>ATP</name>
        <dbReference type="ChEBI" id="CHEBI:30616"/>
        <note>ligand shared between two neighboring subunits</note>
    </ligand>
</feature>
<feature type="binding site" evidence="10">
    <location>
        <position position="24"/>
    </location>
    <ligand>
        <name>Mg(2+)</name>
        <dbReference type="ChEBI" id="CHEBI:18420"/>
    </ligand>
</feature>
<dbReference type="UniPathway" id="UPA00315">
    <property type="reaction ID" value="UER00080"/>
</dbReference>
<evidence type="ECO:0000313" key="18">
    <source>
        <dbReference type="Proteomes" id="UP000035199"/>
    </source>
</evidence>
<dbReference type="RefSeq" id="WP_047262135.1">
    <property type="nucleotide sequence ID" value="NZ_CP011542.1"/>
</dbReference>
<feature type="domain" description="S-adenosylmethionine synthetase N-terminal" evidence="14">
    <location>
        <begin position="12"/>
        <end position="108"/>
    </location>
</feature>
<dbReference type="OrthoDB" id="9801686at2"/>
<evidence type="ECO:0000259" key="14">
    <source>
        <dbReference type="Pfam" id="PF00438"/>
    </source>
</evidence>
<feature type="binding site" description="in other chain" evidence="10">
    <location>
        <begin position="268"/>
        <end position="269"/>
    </location>
    <ligand>
        <name>ATP</name>
        <dbReference type="ChEBI" id="CHEBI:30616"/>
        <note>ligand shared between two neighboring subunits</note>
    </ligand>
</feature>
<evidence type="ECO:0000256" key="3">
    <source>
        <dbReference type="ARBA" id="ARBA00022563"/>
    </source>
</evidence>
<dbReference type="InterPro" id="IPR002133">
    <property type="entry name" value="S-AdoMet_synthetase"/>
</dbReference>
<evidence type="ECO:0000256" key="13">
    <source>
        <dbReference type="SAM" id="MobiDB-lite"/>
    </source>
</evidence>
<keyword evidence="10" id="KW-0963">Cytoplasm</keyword>
<dbReference type="SUPFAM" id="SSF55973">
    <property type="entry name" value="S-adenosylmethionine synthetase"/>
    <property type="match status" value="3"/>
</dbReference>
<comment type="subcellular location">
    <subcellularLocation>
        <location evidence="10 11">Cytoplasm</location>
    </subcellularLocation>
</comment>
<reference evidence="17 18" key="1">
    <citation type="journal article" date="2015" name="Genome Announc.">
        <title>Complete Genome Sequence of the Type Strain Corynebacterium mustelae DSM 45274, Isolated from Various Tissues of a Male Ferret with Lethal Sepsis.</title>
        <authorList>
            <person name="Ruckert C."/>
            <person name="Eimer J."/>
            <person name="Winkler A."/>
            <person name="Tauch A."/>
        </authorList>
    </citation>
    <scope>NUCLEOTIDE SEQUENCE [LARGE SCALE GENOMIC DNA]</scope>
    <source>
        <strain evidence="17 18">DSM 45274</strain>
    </source>
</reference>
<feature type="domain" description="S-adenosylmethionine synthetase central" evidence="15">
    <location>
        <begin position="132"/>
        <end position="254"/>
    </location>
</feature>
<keyword evidence="9 10" id="KW-0630">Potassium</keyword>
<accession>A0A0G3H2H6</accession>
<dbReference type="InterPro" id="IPR022631">
    <property type="entry name" value="ADOMET_SYNTHASE_CS"/>
</dbReference>
<dbReference type="InterPro" id="IPR022630">
    <property type="entry name" value="S-AdoMet_synt_C"/>
</dbReference>
<dbReference type="Pfam" id="PF00438">
    <property type="entry name" value="S-AdoMet_synt_N"/>
    <property type="match status" value="1"/>
</dbReference>
<evidence type="ECO:0000256" key="4">
    <source>
        <dbReference type="ARBA" id="ARBA00022679"/>
    </source>
</evidence>
<dbReference type="HAMAP" id="MF_00086">
    <property type="entry name" value="S_AdoMet_synth1"/>
    <property type="match status" value="1"/>
</dbReference>
<evidence type="ECO:0000259" key="15">
    <source>
        <dbReference type="Pfam" id="PF02772"/>
    </source>
</evidence>
<feature type="binding site" description="in other chain" evidence="10">
    <location>
        <position position="63"/>
    </location>
    <ligand>
        <name>L-methionine</name>
        <dbReference type="ChEBI" id="CHEBI:57844"/>
        <note>ligand shared between two neighboring subunits</note>
    </ligand>
</feature>
<evidence type="ECO:0000256" key="9">
    <source>
        <dbReference type="ARBA" id="ARBA00022958"/>
    </source>
</evidence>
<keyword evidence="5 10" id="KW-0479">Metal-binding</keyword>
<dbReference type="GO" id="GO:0006556">
    <property type="term" value="P:S-adenosylmethionine biosynthetic process"/>
    <property type="evidence" value="ECO:0007669"/>
    <property type="project" value="UniProtKB-UniRule"/>
</dbReference>
<dbReference type="NCBIfam" id="TIGR01034">
    <property type="entry name" value="metK"/>
    <property type="match status" value="1"/>
</dbReference>
<dbReference type="Pfam" id="PF02773">
    <property type="entry name" value="S-AdoMet_synt_C"/>
    <property type="match status" value="1"/>
</dbReference>
<comment type="subunit">
    <text evidence="10">Homotetramer; dimer of dimers.</text>
</comment>
<dbReference type="AlphaFoldDB" id="A0A0G3H2H6"/>
<dbReference type="InterPro" id="IPR022629">
    <property type="entry name" value="S-AdoMet_synt_central"/>
</dbReference>
<evidence type="ECO:0000256" key="2">
    <source>
        <dbReference type="ARBA" id="ARBA00009685"/>
    </source>
</evidence>
<dbReference type="KEGG" id="cmv:CMUST_08495"/>
<keyword evidence="4 10" id="KW-0808">Transferase</keyword>
<dbReference type="EMBL" id="CP011542">
    <property type="protein sequence ID" value="AKK06023.1"/>
    <property type="molecule type" value="Genomic_DNA"/>
</dbReference>
<dbReference type="Proteomes" id="UP000035199">
    <property type="component" value="Chromosome"/>
</dbReference>
<evidence type="ECO:0000313" key="17">
    <source>
        <dbReference type="EMBL" id="AKK06023.1"/>
    </source>
</evidence>
<evidence type="ECO:0000256" key="7">
    <source>
        <dbReference type="ARBA" id="ARBA00022840"/>
    </source>
</evidence>
<keyword evidence="6 10" id="KW-0547">Nucleotide-binding</keyword>
<dbReference type="GO" id="GO:0005524">
    <property type="term" value="F:ATP binding"/>
    <property type="evidence" value="ECO:0007669"/>
    <property type="project" value="UniProtKB-UniRule"/>
</dbReference>
<comment type="function">
    <text evidence="10">Catalyzes the formation of S-adenosylmethionine (AdoMet) from methionine and ATP. The overall synthetic reaction is composed of two sequential steps, AdoMet formation and the subsequent tripolyphosphate hydrolysis which occurs prior to release of AdoMet from the enzyme.</text>
</comment>
<keyword evidence="8 10" id="KW-0460">Magnesium</keyword>
<dbReference type="CDD" id="cd18079">
    <property type="entry name" value="S-AdoMet_synt"/>
    <property type="match status" value="1"/>
</dbReference>
<dbReference type="GO" id="GO:0005737">
    <property type="term" value="C:cytoplasm"/>
    <property type="evidence" value="ECO:0007669"/>
    <property type="project" value="UniProtKB-SubCell"/>
</dbReference>
<comment type="caution">
    <text evidence="10">Lacks conserved residue(s) required for the propagation of feature annotation.</text>
</comment>
<organism evidence="17 18">
    <name type="scientific">Corynebacterium mustelae</name>
    <dbReference type="NCBI Taxonomy" id="571915"/>
    <lineage>
        <taxon>Bacteria</taxon>
        <taxon>Bacillati</taxon>
        <taxon>Actinomycetota</taxon>
        <taxon>Actinomycetes</taxon>
        <taxon>Mycobacteriales</taxon>
        <taxon>Corynebacteriaceae</taxon>
        <taxon>Corynebacterium</taxon>
    </lineage>
</organism>
<dbReference type="FunFam" id="3.30.300.10:FF:000003">
    <property type="entry name" value="S-adenosylmethionine synthase"/>
    <property type="match status" value="1"/>
</dbReference>
<comment type="catalytic activity">
    <reaction evidence="10">
        <text>L-methionine + ATP + H2O = S-adenosyl-L-methionine + phosphate + diphosphate</text>
        <dbReference type="Rhea" id="RHEA:21080"/>
        <dbReference type="ChEBI" id="CHEBI:15377"/>
        <dbReference type="ChEBI" id="CHEBI:30616"/>
        <dbReference type="ChEBI" id="CHEBI:33019"/>
        <dbReference type="ChEBI" id="CHEBI:43474"/>
        <dbReference type="ChEBI" id="CHEBI:57844"/>
        <dbReference type="ChEBI" id="CHEBI:59789"/>
        <dbReference type="EC" id="2.5.1.6"/>
    </reaction>
</comment>
<feature type="region of interest" description="Disordered" evidence="13">
    <location>
        <begin position="112"/>
        <end position="137"/>
    </location>
</feature>
<dbReference type="GO" id="GO:0000287">
    <property type="term" value="F:magnesium ion binding"/>
    <property type="evidence" value="ECO:0007669"/>
    <property type="project" value="UniProtKB-UniRule"/>
</dbReference>
<dbReference type="PATRIC" id="fig|571915.4.peg.1803"/>
<evidence type="ECO:0000256" key="12">
    <source>
        <dbReference type="RuleBase" id="RU004462"/>
    </source>
</evidence>
<feature type="binding site" evidence="10">
    <location>
        <position position="50"/>
    </location>
    <ligand>
        <name>K(+)</name>
        <dbReference type="ChEBI" id="CHEBI:29103"/>
    </ligand>
</feature>
<evidence type="ECO:0000256" key="8">
    <source>
        <dbReference type="ARBA" id="ARBA00022842"/>
    </source>
</evidence>
<evidence type="ECO:0000259" key="16">
    <source>
        <dbReference type="Pfam" id="PF02773"/>
    </source>
</evidence>
<feature type="binding site" description="in other chain" evidence="10">
    <location>
        <position position="106"/>
    </location>
    <ligand>
        <name>L-methionine</name>
        <dbReference type="ChEBI" id="CHEBI:57844"/>
        <note>ligand shared between two neighboring subunits</note>
    </ligand>
</feature>
<comment type="pathway">
    <text evidence="1 10">Amino-acid biosynthesis; S-adenosyl-L-methionine biosynthesis; S-adenosyl-L-methionine from L-methionine: step 1/1.</text>
</comment>
<feature type="binding site" evidence="10">
    <location>
        <position position="285"/>
    </location>
    <ligand>
        <name>ATP</name>
        <dbReference type="ChEBI" id="CHEBI:30616"/>
        <note>ligand shared between two neighboring subunits</note>
    </ligand>
</feature>
<dbReference type="STRING" id="571915.CMUST_08495"/>